<dbReference type="STRING" id="1118060.GCA_000311845_01257"/>
<name>A0A1Y3U4N4_9ACTN</name>
<dbReference type="InterPro" id="IPR003439">
    <property type="entry name" value="ABC_transporter-like_ATP-bd"/>
</dbReference>
<keyword evidence="8 10" id="KW-0472">Membrane</keyword>
<keyword evidence="4 10" id="KW-0812">Transmembrane</keyword>
<keyword evidence="7 10" id="KW-1133">Transmembrane helix</keyword>
<comment type="caution">
    <text evidence="13">The sequence shown here is derived from an EMBL/GenBank/DDBJ whole genome shotgun (WGS) entry which is preliminary data.</text>
</comment>
<dbReference type="GO" id="GO:0016887">
    <property type="term" value="F:ATP hydrolysis activity"/>
    <property type="evidence" value="ECO:0007669"/>
    <property type="project" value="InterPro"/>
</dbReference>
<feature type="transmembrane region" description="Helical" evidence="10">
    <location>
        <begin position="153"/>
        <end position="170"/>
    </location>
</feature>
<dbReference type="PROSITE" id="PS50929">
    <property type="entry name" value="ABC_TM1F"/>
    <property type="match status" value="1"/>
</dbReference>
<dbReference type="eggNOG" id="COG1132">
    <property type="taxonomic scope" value="Bacteria"/>
</dbReference>
<evidence type="ECO:0000256" key="9">
    <source>
        <dbReference type="ARBA" id="ARBA00023455"/>
    </source>
</evidence>
<sequence>MSIKEKYALTDEGVRNVKLGAAWTTVANLVVFASVGFVYVIMSAIVARLTGEPAVLGPFGELGFDPLSVPMVGWIVAIAVYLAVLFVCERLAYYYQYGVIYKESGRQRIALAERLRKLPLGFFGRRDLADLTETLMGDVKTTEHAYSHVLPELYGAYATMAIAFVCLAAFDWRLAVASMWSGPVALLMLFGVRSKLQPLMHRTRMAGLKTSEYIQEALECVREVRATNQEERYLQHIYKSVDTAERTAIRGELATGLCVNGAQIVLRLGFATTLLAGATLIADGTCDFLTLFCFLLVVSRIYAPFDQALMLIAELFSARTAAARMKSFFEEPLADGGTEYSPSGHDVVFEHVGFAYEQDGEKVLEDVSFTAREGEVTALVGPSGSGKSTCARLAARLWDVSSGRVSVGGVDVSTVEPESLLADFSVVFQDVTLFDDTVMENIRLGKRGATDEEVLAAARAANCDEFVSRMPEGYGTMIGENGARLSGGERQRISIARALLKGAPVVLLDEATASLDVENETKVQEALSRLLAGKTVIVIAHRMRTVMNADKVVVLDDGRVAEQGHPAELMERDGLFARMVRLQRESAEWTL</sequence>
<feature type="transmembrane region" description="Helical" evidence="10">
    <location>
        <begin position="264"/>
        <end position="282"/>
    </location>
</feature>
<keyword evidence="5" id="KW-0547">Nucleotide-binding</keyword>
<feature type="transmembrane region" description="Helical" evidence="10">
    <location>
        <begin position="176"/>
        <end position="196"/>
    </location>
</feature>
<evidence type="ECO:0000256" key="7">
    <source>
        <dbReference type="ARBA" id="ARBA00022989"/>
    </source>
</evidence>
<comment type="similarity">
    <text evidence="9">Belongs to the ABC transporter superfamily. Siderophore-Fe(3+) uptake transporter (SIUT) (TC 3.A.1.21) family.</text>
</comment>
<feature type="transmembrane region" description="Helical" evidence="10">
    <location>
        <begin position="21"/>
        <end position="47"/>
    </location>
</feature>
<dbReference type="Proteomes" id="UP000196560">
    <property type="component" value="Unassembled WGS sequence"/>
</dbReference>
<dbReference type="PANTHER" id="PTHR24221">
    <property type="entry name" value="ATP-BINDING CASSETTE SUB-FAMILY B"/>
    <property type="match status" value="1"/>
</dbReference>
<feature type="domain" description="ABC transmembrane type-1" evidence="12">
    <location>
        <begin position="22"/>
        <end position="317"/>
    </location>
</feature>
<evidence type="ECO:0000256" key="5">
    <source>
        <dbReference type="ARBA" id="ARBA00022741"/>
    </source>
</evidence>
<evidence type="ECO:0000259" key="11">
    <source>
        <dbReference type="PROSITE" id="PS50893"/>
    </source>
</evidence>
<dbReference type="InterPro" id="IPR011527">
    <property type="entry name" value="ABC1_TM_dom"/>
</dbReference>
<feature type="domain" description="ABC transporter" evidence="11">
    <location>
        <begin position="347"/>
        <end position="582"/>
    </location>
</feature>
<dbReference type="SMART" id="SM00382">
    <property type="entry name" value="AAA"/>
    <property type="match status" value="1"/>
</dbReference>
<dbReference type="Pfam" id="PF00005">
    <property type="entry name" value="ABC_tran"/>
    <property type="match status" value="1"/>
</dbReference>
<evidence type="ECO:0000259" key="12">
    <source>
        <dbReference type="PROSITE" id="PS50929"/>
    </source>
</evidence>
<comment type="subcellular location">
    <subcellularLocation>
        <location evidence="1">Cell inner membrane</location>
        <topology evidence="1">Multi-pass membrane protein</topology>
    </subcellularLocation>
</comment>
<evidence type="ECO:0000256" key="10">
    <source>
        <dbReference type="SAM" id="Phobius"/>
    </source>
</evidence>
<dbReference type="GO" id="GO:0140359">
    <property type="term" value="F:ABC-type transporter activity"/>
    <property type="evidence" value="ECO:0007669"/>
    <property type="project" value="InterPro"/>
</dbReference>
<dbReference type="SUPFAM" id="SSF90123">
    <property type="entry name" value="ABC transporter transmembrane region"/>
    <property type="match status" value="1"/>
</dbReference>
<keyword evidence="6 13" id="KW-0067">ATP-binding</keyword>
<evidence type="ECO:0000256" key="1">
    <source>
        <dbReference type="ARBA" id="ARBA00004429"/>
    </source>
</evidence>
<organism evidence="13 14">
    <name type="scientific">Enorma massiliensis</name>
    <dbReference type="NCBI Taxonomy" id="1472761"/>
    <lineage>
        <taxon>Bacteria</taxon>
        <taxon>Bacillati</taxon>
        <taxon>Actinomycetota</taxon>
        <taxon>Coriobacteriia</taxon>
        <taxon>Coriobacteriales</taxon>
        <taxon>Coriobacteriaceae</taxon>
        <taxon>Enorma</taxon>
    </lineage>
</organism>
<dbReference type="Gene3D" id="1.20.1560.10">
    <property type="entry name" value="ABC transporter type 1, transmembrane domain"/>
    <property type="match status" value="1"/>
</dbReference>
<evidence type="ECO:0000313" key="14">
    <source>
        <dbReference type="Proteomes" id="UP000196560"/>
    </source>
</evidence>
<dbReference type="InterPro" id="IPR039421">
    <property type="entry name" value="Type_1_exporter"/>
</dbReference>
<dbReference type="Gene3D" id="3.40.50.300">
    <property type="entry name" value="P-loop containing nucleotide triphosphate hydrolases"/>
    <property type="match status" value="1"/>
</dbReference>
<proteinExistence type="inferred from homology"/>
<dbReference type="InterPro" id="IPR017871">
    <property type="entry name" value="ABC_transporter-like_CS"/>
</dbReference>
<dbReference type="Pfam" id="PF00664">
    <property type="entry name" value="ABC_membrane"/>
    <property type="match status" value="1"/>
</dbReference>
<dbReference type="GO" id="GO:0034040">
    <property type="term" value="F:ATPase-coupled lipid transmembrane transporter activity"/>
    <property type="evidence" value="ECO:0007669"/>
    <property type="project" value="TreeGrafter"/>
</dbReference>
<evidence type="ECO:0000256" key="3">
    <source>
        <dbReference type="ARBA" id="ARBA00022475"/>
    </source>
</evidence>
<dbReference type="PANTHER" id="PTHR24221:SF397">
    <property type="entry name" value="ABC TRANSPORTER, ATP-BINDING TRANSMEMBRANE PROTEIN"/>
    <property type="match status" value="1"/>
</dbReference>
<keyword evidence="2" id="KW-0813">Transport</keyword>
<accession>A0A1Y3U4N4</accession>
<protein>
    <submittedName>
        <fullName evidence="13">ABC transporter ATP-binding protein</fullName>
    </submittedName>
</protein>
<dbReference type="GO" id="GO:0005886">
    <property type="term" value="C:plasma membrane"/>
    <property type="evidence" value="ECO:0007669"/>
    <property type="project" value="UniProtKB-SubCell"/>
</dbReference>
<reference evidence="14" key="1">
    <citation type="submission" date="2017-04" db="EMBL/GenBank/DDBJ databases">
        <title>Function of individual gut microbiota members based on whole genome sequencing of pure cultures obtained from chicken caecum.</title>
        <authorList>
            <person name="Medvecky M."/>
            <person name="Cejkova D."/>
            <person name="Polansky O."/>
            <person name="Karasova D."/>
            <person name="Kubasova T."/>
            <person name="Cizek A."/>
            <person name="Rychlik I."/>
        </authorList>
    </citation>
    <scope>NUCLEOTIDE SEQUENCE [LARGE SCALE GENOMIC DNA]</scope>
    <source>
        <strain evidence="14">An70</strain>
    </source>
</reference>
<evidence type="ECO:0000256" key="4">
    <source>
        <dbReference type="ARBA" id="ARBA00022692"/>
    </source>
</evidence>
<keyword evidence="14" id="KW-1185">Reference proteome</keyword>
<dbReference type="FunFam" id="3.40.50.300:FF:000221">
    <property type="entry name" value="Multidrug ABC transporter ATP-binding protein"/>
    <property type="match status" value="1"/>
</dbReference>
<evidence type="ECO:0000256" key="8">
    <source>
        <dbReference type="ARBA" id="ARBA00023136"/>
    </source>
</evidence>
<dbReference type="GO" id="GO:0005524">
    <property type="term" value="F:ATP binding"/>
    <property type="evidence" value="ECO:0007669"/>
    <property type="project" value="UniProtKB-KW"/>
</dbReference>
<keyword evidence="3" id="KW-1003">Cell membrane</keyword>
<dbReference type="InterPro" id="IPR036640">
    <property type="entry name" value="ABC1_TM_sf"/>
</dbReference>
<dbReference type="PROSITE" id="PS50893">
    <property type="entry name" value="ABC_TRANSPORTER_2"/>
    <property type="match status" value="1"/>
</dbReference>
<dbReference type="AlphaFoldDB" id="A0A1Y3U4N4"/>
<dbReference type="PROSITE" id="PS00211">
    <property type="entry name" value="ABC_TRANSPORTER_1"/>
    <property type="match status" value="1"/>
</dbReference>
<feature type="transmembrane region" description="Helical" evidence="10">
    <location>
        <begin position="67"/>
        <end position="88"/>
    </location>
</feature>
<dbReference type="InterPro" id="IPR027417">
    <property type="entry name" value="P-loop_NTPase"/>
</dbReference>
<dbReference type="InterPro" id="IPR003593">
    <property type="entry name" value="AAA+_ATPase"/>
</dbReference>
<gene>
    <name evidence="13" type="ORF">B5G21_03295</name>
</gene>
<dbReference type="RefSeq" id="WP_087186023.1">
    <property type="nucleotide sequence ID" value="NZ_NFHO01000003.1"/>
</dbReference>
<evidence type="ECO:0000256" key="2">
    <source>
        <dbReference type="ARBA" id="ARBA00022448"/>
    </source>
</evidence>
<evidence type="ECO:0000256" key="6">
    <source>
        <dbReference type="ARBA" id="ARBA00022840"/>
    </source>
</evidence>
<dbReference type="CDD" id="cd07346">
    <property type="entry name" value="ABC_6TM_exporters"/>
    <property type="match status" value="1"/>
</dbReference>
<dbReference type="EMBL" id="NFHO01000003">
    <property type="protein sequence ID" value="OUN43726.1"/>
    <property type="molecule type" value="Genomic_DNA"/>
</dbReference>
<evidence type="ECO:0000313" key="13">
    <source>
        <dbReference type="EMBL" id="OUN43726.1"/>
    </source>
</evidence>
<dbReference type="SUPFAM" id="SSF52540">
    <property type="entry name" value="P-loop containing nucleoside triphosphate hydrolases"/>
    <property type="match status" value="1"/>
</dbReference>